<proteinExistence type="predicted"/>
<evidence type="ECO:0000313" key="4">
    <source>
        <dbReference type="Proteomes" id="UP000663722"/>
    </source>
</evidence>
<dbReference type="AlphaFoldDB" id="A0A975GUJ1"/>
<dbReference type="Pfam" id="PF13439">
    <property type="entry name" value="Glyco_transf_4"/>
    <property type="match status" value="1"/>
</dbReference>
<accession>A0A975GUJ1</accession>
<dbReference type="PANTHER" id="PTHR12526:SF630">
    <property type="entry name" value="GLYCOSYLTRANSFERASE"/>
    <property type="match status" value="1"/>
</dbReference>
<dbReference type="Proteomes" id="UP000663722">
    <property type="component" value="Chromosome"/>
</dbReference>
<dbReference type="InterPro" id="IPR001296">
    <property type="entry name" value="Glyco_trans_1"/>
</dbReference>
<feature type="domain" description="Glycosyltransferase subfamily 4-like N-terminal" evidence="2">
    <location>
        <begin position="18"/>
        <end position="176"/>
    </location>
</feature>
<dbReference type="GO" id="GO:0016757">
    <property type="term" value="F:glycosyltransferase activity"/>
    <property type="evidence" value="ECO:0007669"/>
    <property type="project" value="InterPro"/>
</dbReference>
<name>A0A975GUJ1_9BACT</name>
<evidence type="ECO:0000259" key="1">
    <source>
        <dbReference type="Pfam" id="PF00534"/>
    </source>
</evidence>
<protein>
    <submittedName>
        <fullName evidence="3">Glycosyltransferase, family I</fullName>
    </submittedName>
</protein>
<dbReference type="InterPro" id="IPR028098">
    <property type="entry name" value="Glyco_trans_4-like_N"/>
</dbReference>
<evidence type="ECO:0000313" key="3">
    <source>
        <dbReference type="EMBL" id="QTA93897.1"/>
    </source>
</evidence>
<organism evidence="3 4">
    <name type="scientific">Desulfonema magnum</name>
    <dbReference type="NCBI Taxonomy" id="45655"/>
    <lineage>
        <taxon>Bacteria</taxon>
        <taxon>Pseudomonadati</taxon>
        <taxon>Thermodesulfobacteriota</taxon>
        <taxon>Desulfobacteria</taxon>
        <taxon>Desulfobacterales</taxon>
        <taxon>Desulfococcaceae</taxon>
        <taxon>Desulfonema</taxon>
    </lineage>
</organism>
<keyword evidence="4" id="KW-1185">Reference proteome</keyword>
<dbReference type="RefSeq" id="WP_207680617.1">
    <property type="nucleotide sequence ID" value="NZ_CP061800.1"/>
</dbReference>
<dbReference type="Gene3D" id="3.40.50.2000">
    <property type="entry name" value="Glycogen Phosphorylase B"/>
    <property type="match status" value="2"/>
</dbReference>
<gene>
    <name evidence="3" type="ORF">dnm_100050</name>
</gene>
<sequence length="372" mass="42108">MGNKRLKRVVHVTFDMSIGGTEQVIYNLIQNTNPLKYDVSILCLDQVIGSFGVQLQKKGCQITALKRQPGFDISLIRKIRCHIKQDNIDVLHCHQYTPYVYGVLSAAFTPCKVIFTEHGRFYPDQRKLKRVFINPLLNLLTDHVTAISSATRDALVQFENFPKNKISVVYNGIDDAKYMLPQNSDLKACLGISKDAYVLGTVARLDSIKNQKMMIRALKIVLKNYPETFLIIVGDGPERKNLETFASELQVSSHVIFTGFREDTHFFYKIMDIFLLTSFSEGTAMTLLEAMASSLPCIATNVGGNPEIIKNNENGFVIPNDAEEILAEKINLMFVDKTMIKKMGKTGRKIFEENFTVKKMVRSYETMYNGAD</sequence>
<dbReference type="PANTHER" id="PTHR12526">
    <property type="entry name" value="GLYCOSYLTRANSFERASE"/>
    <property type="match status" value="1"/>
</dbReference>
<dbReference type="Pfam" id="PF00534">
    <property type="entry name" value="Glycos_transf_1"/>
    <property type="match status" value="1"/>
</dbReference>
<evidence type="ECO:0000259" key="2">
    <source>
        <dbReference type="Pfam" id="PF13439"/>
    </source>
</evidence>
<reference evidence="3" key="1">
    <citation type="journal article" date="2021" name="Microb. Physiol.">
        <title>Proteogenomic Insights into the Physiology of Marine, Sulfate-Reducing, Filamentous Desulfonema limicola and Desulfonema magnum.</title>
        <authorList>
            <person name="Schnaars V."/>
            <person name="Wohlbrand L."/>
            <person name="Scheve S."/>
            <person name="Hinrichs C."/>
            <person name="Reinhardt R."/>
            <person name="Rabus R."/>
        </authorList>
    </citation>
    <scope>NUCLEOTIDE SEQUENCE</scope>
    <source>
        <strain evidence="3">4be13</strain>
    </source>
</reference>
<feature type="domain" description="Glycosyl transferase family 1" evidence="1">
    <location>
        <begin position="190"/>
        <end position="349"/>
    </location>
</feature>
<dbReference type="EMBL" id="CP061800">
    <property type="protein sequence ID" value="QTA93897.1"/>
    <property type="molecule type" value="Genomic_DNA"/>
</dbReference>
<dbReference type="SUPFAM" id="SSF53756">
    <property type="entry name" value="UDP-Glycosyltransferase/glycogen phosphorylase"/>
    <property type="match status" value="1"/>
</dbReference>
<dbReference type="KEGG" id="dmm:dnm_100050"/>